<dbReference type="GO" id="GO:0015074">
    <property type="term" value="P:DNA integration"/>
    <property type="evidence" value="ECO:0007669"/>
    <property type="project" value="InterPro"/>
</dbReference>
<proteinExistence type="predicted"/>
<dbReference type="Pfam" id="PF22483">
    <property type="entry name" value="Mu-transpos_C_2"/>
    <property type="match status" value="1"/>
</dbReference>
<accession>A0A5B9PHF9</accession>
<feature type="domain" description="Integrase catalytic" evidence="1">
    <location>
        <begin position="118"/>
        <end position="308"/>
    </location>
</feature>
<dbReference type="KEGG" id="mff:MFFC18_39820"/>
<dbReference type="PANTHER" id="PTHR35004">
    <property type="entry name" value="TRANSPOSASE RV3428C-RELATED"/>
    <property type="match status" value="1"/>
</dbReference>
<organism evidence="3 4">
    <name type="scientific">Mariniblastus fucicola</name>
    <dbReference type="NCBI Taxonomy" id="980251"/>
    <lineage>
        <taxon>Bacteria</taxon>
        <taxon>Pseudomonadati</taxon>
        <taxon>Planctomycetota</taxon>
        <taxon>Planctomycetia</taxon>
        <taxon>Pirellulales</taxon>
        <taxon>Pirellulaceae</taxon>
        <taxon>Mariniblastus</taxon>
    </lineage>
</organism>
<dbReference type="PANTHER" id="PTHR35004:SF7">
    <property type="entry name" value="INTEGRASE PROTEIN"/>
    <property type="match status" value="1"/>
</dbReference>
<name>A0A5B9PHF9_9BACT</name>
<evidence type="ECO:0000313" key="2">
    <source>
        <dbReference type="EMBL" id="QEG22617.1"/>
    </source>
</evidence>
<dbReference type="NCBIfam" id="NF033546">
    <property type="entry name" value="transpos_IS21"/>
    <property type="match status" value="1"/>
</dbReference>
<dbReference type="KEGG" id="mff:MFFC18_25000"/>
<dbReference type="STRING" id="980251.GCA_001642875_04118"/>
<dbReference type="OrthoDB" id="261225at2"/>
<dbReference type="InterPro" id="IPR054353">
    <property type="entry name" value="IstA-like_C"/>
</dbReference>
<evidence type="ECO:0000313" key="4">
    <source>
        <dbReference type="Proteomes" id="UP000322214"/>
    </source>
</evidence>
<dbReference type="InterPro" id="IPR001584">
    <property type="entry name" value="Integrase_cat-core"/>
</dbReference>
<evidence type="ECO:0000259" key="1">
    <source>
        <dbReference type="PROSITE" id="PS50994"/>
    </source>
</evidence>
<dbReference type="AlphaFoldDB" id="A0A5B9PHF9"/>
<reference evidence="3 4" key="1">
    <citation type="submission" date="2019-08" db="EMBL/GenBank/DDBJ databases">
        <title>Deep-cultivation of Planctomycetes and their phenomic and genomic characterization uncovers novel biology.</title>
        <authorList>
            <person name="Wiegand S."/>
            <person name="Jogler M."/>
            <person name="Boedeker C."/>
            <person name="Pinto D."/>
            <person name="Vollmers J."/>
            <person name="Rivas-Marin E."/>
            <person name="Kohn T."/>
            <person name="Peeters S.H."/>
            <person name="Heuer A."/>
            <person name="Rast P."/>
            <person name="Oberbeckmann S."/>
            <person name="Bunk B."/>
            <person name="Jeske O."/>
            <person name="Meyerdierks A."/>
            <person name="Storesund J.E."/>
            <person name="Kallscheuer N."/>
            <person name="Luecker S."/>
            <person name="Lage O.M."/>
            <person name="Pohl T."/>
            <person name="Merkel B.J."/>
            <person name="Hornburger P."/>
            <person name="Mueller R.-W."/>
            <person name="Bruemmer F."/>
            <person name="Labrenz M."/>
            <person name="Spormann A.M."/>
            <person name="Op den Camp H."/>
            <person name="Overmann J."/>
            <person name="Amann R."/>
            <person name="Jetten M.S.M."/>
            <person name="Mascher T."/>
            <person name="Medema M.H."/>
            <person name="Devos D.P."/>
            <person name="Kaster A.-K."/>
            <person name="Ovreas L."/>
            <person name="Rohde M."/>
            <person name="Galperin M.Y."/>
            <person name="Jogler C."/>
        </authorList>
    </citation>
    <scope>NUCLEOTIDE SEQUENCE [LARGE SCALE GENOMIC DNA]</scope>
    <source>
        <strain evidence="3 4">FC18</strain>
    </source>
</reference>
<gene>
    <name evidence="2" type="ORF">MFFC18_25000</name>
    <name evidence="3" type="ORF">MFFC18_39820</name>
</gene>
<dbReference type="EMBL" id="CP042912">
    <property type="protein sequence ID" value="QEG22617.1"/>
    <property type="molecule type" value="Genomic_DNA"/>
</dbReference>
<evidence type="ECO:0000313" key="3">
    <source>
        <dbReference type="EMBL" id="QEG24066.1"/>
    </source>
</evidence>
<keyword evidence="4" id="KW-1185">Reference proteome</keyword>
<dbReference type="EMBL" id="CP042912">
    <property type="protein sequence ID" value="QEG24066.1"/>
    <property type="molecule type" value="Genomic_DNA"/>
</dbReference>
<dbReference type="PROSITE" id="PS50994">
    <property type="entry name" value="INTEGRASE"/>
    <property type="match status" value="1"/>
</dbReference>
<sequence>MEFWTEVRRQVLVEGLSKRGAVKKYKIGWHTLDKILSLEEPPGYQQKQARPKPKIEAFLPIIAEILTADQKAPRKQRHSAKRIFERLRDEHEFTGGYTIVKDAVREWKHSQKEVFLPLTHRPGEAQMDWGFAKVSIRGHTEPVKVAIFVLTLPYSGAVFCQVFHRECTESFQEGHARAFEFFGGVPWRISYDNSKVAIAKILGSRDRKLTREFLRLQSHYLFAEHFCLVRRPNEKGHVERLVEYARGNFLVPVPVVDSLEELNEKLLAQCHADLEKQSRGKSTNKRLLLEEERSAFLGLPARAFEARRITQAAVSSQSLVRFDRNSYSVPTKYAHRKVTVVAAVDEVRFVFGDRLIARHRRCWEKEQFFYQPIHYLRLLERKPGGLDFAKPVDQWQLPKCFGILRRRLEASDEKHGTRFYIRVLRLLERRSLSQLTDAVEYALDIDVIDPSSIRVILEHRQERPAELFSLDGRPQLKTFNVETTDVSAYAALLSAR</sequence>
<protein>
    <submittedName>
        <fullName evidence="3">Integrase core domain protein</fullName>
    </submittedName>
</protein>
<dbReference type="Proteomes" id="UP000322214">
    <property type="component" value="Chromosome"/>
</dbReference>